<keyword evidence="3" id="KW-1185">Reference proteome</keyword>
<reference evidence="2" key="1">
    <citation type="journal article" date="2023" name="G3 (Bethesda)">
        <title>A reference genome for the long-term kleptoplast-retaining sea slug Elysia crispata morphotype clarki.</title>
        <authorList>
            <person name="Eastman K.E."/>
            <person name="Pendleton A.L."/>
            <person name="Shaikh M.A."/>
            <person name="Suttiyut T."/>
            <person name="Ogas R."/>
            <person name="Tomko P."/>
            <person name="Gavelis G."/>
            <person name="Widhalm J.R."/>
            <person name="Wisecaver J.H."/>
        </authorList>
    </citation>
    <scope>NUCLEOTIDE SEQUENCE</scope>
    <source>
        <strain evidence="2">ECLA1</strain>
    </source>
</reference>
<dbReference type="Proteomes" id="UP001283361">
    <property type="component" value="Unassembled WGS sequence"/>
</dbReference>
<gene>
    <name evidence="2" type="ORF">RRG08_057730</name>
</gene>
<evidence type="ECO:0000313" key="2">
    <source>
        <dbReference type="EMBL" id="KAK3736990.1"/>
    </source>
</evidence>
<dbReference type="EMBL" id="JAWDGP010006670">
    <property type="protein sequence ID" value="KAK3736990.1"/>
    <property type="molecule type" value="Genomic_DNA"/>
</dbReference>
<sequence>MEGEEETVEVSYPLDAKHRSSQVIGHVSRSLSHQGFTSSTNANSRRKQRVTEYPVPRPDTHHAEMEGVPPLCLPVTNIGPRVIVNTQIDLDTAGFGPLNGLSPRF</sequence>
<dbReference type="AlphaFoldDB" id="A0AAE0Y8J9"/>
<feature type="compositionally biased region" description="Polar residues" evidence="1">
    <location>
        <begin position="29"/>
        <end position="43"/>
    </location>
</feature>
<feature type="region of interest" description="Disordered" evidence="1">
    <location>
        <begin position="28"/>
        <end position="66"/>
    </location>
</feature>
<accession>A0AAE0Y8J9</accession>
<comment type="caution">
    <text evidence="2">The sequence shown here is derived from an EMBL/GenBank/DDBJ whole genome shotgun (WGS) entry which is preliminary data.</text>
</comment>
<evidence type="ECO:0000313" key="3">
    <source>
        <dbReference type="Proteomes" id="UP001283361"/>
    </source>
</evidence>
<proteinExistence type="predicted"/>
<organism evidence="2 3">
    <name type="scientific">Elysia crispata</name>
    <name type="common">lettuce slug</name>
    <dbReference type="NCBI Taxonomy" id="231223"/>
    <lineage>
        <taxon>Eukaryota</taxon>
        <taxon>Metazoa</taxon>
        <taxon>Spiralia</taxon>
        <taxon>Lophotrochozoa</taxon>
        <taxon>Mollusca</taxon>
        <taxon>Gastropoda</taxon>
        <taxon>Heterobranchia</taxon>
        <taxon>Euthyneura</taxon>
        <taxon>Panpulmonata</taxon>
        <taxon>Sacoglossa</taxon>
        <taxon>Placobranchoidea</taxon>
        <taxon>Plakobranchidae</taxon>
        <taxon>Elysia</taxon>
    </lineage>
</organism>
<evidence type="ECO:0000256" key="1">
    <source>
        <dbReference type="SAM" id="MobiDB-lite"/>
    </source>
</evidence>
<name>A0AAE0Y8J9_9GAST</name>
<protein>
    <submittedName>
        <fullName evidence="2">Uncharacterized protein</fullName>
    </submittedName>
</protein>